<evidence type="ECO:0000313" key="1">
    <source>
        <dbReference type="Proteomes" id="UP000095286"/>
    </source>
</evidence>
<evidence type="ECO:0000313" key="2">
    <source>
        <dbReference type="WBParaSite" id="RSKR_0000664100.1"/>
    </source>
</evidence>
<proteinExistence type="predicted"/>
<accession>A0AC35U153</accession>
<dbReference type="Proteomes" id="UP000095286">
    <property type="component" value="Unplaced"/>
</dbReference>
<protein>
    <submittedName>
        <fullName evidence="2">Arrestin_C domain-containing protein</fullName>
    </submittedName>
</protein>
<name>A0AC35U153_9BILA</name>
<sequence>MPISGISKMTSTFDLFSSGSKTVAFQINLFRNVFCLGESIDYTVKVTNIASFGINLLKAKLVRVCHFEANNHSRDAEEILTKNEIPVPVKQNDTQLITFTIPLTISEATLEGNSNIKVLYEIRLVACGGKDGKTNKKAYFVFPVHIAGPRIMAPPQPNGYGFGEQFYNEVQYEGSEADCDEEVFDEEDYDSEDYDSEDYDTEELMSWIMK</sequence>
<reference evidence="2" key="1">
    <citation type="submission" date="2016-11" db="UniProtKB">
        <authorList>
            <consortium name="WormBaseParasite"/>
        </authorList>
    </citation>
    <scope>IDENTIFICATION</scope>
    <source>
        <strain evidence="2">KR3021</strain>
    </source>
</reference>
<dbReference type="WBParaSite" id="RSKR_0000664100.1">
    <property type="protein sequence ID" value="RSKR_0000664100.1"/>
    <property type="gene ID" value="RSKR_0000664100"/>
</dbReference>
<organism evidence="1 2">
    <name type="scientific">Rhabditophanes sp. KR3021</name>
    <dbReference type="NCBI Taxonomy" id="114890"/>
    <lineage>
        <taxon>Eukaryota</taxon>
        <taxon>Metazoa</taxon>
        <taxon>Ecdysozoa</taxon>
        <taxon>Nematoda</taxon>
        <taxon>Chromadorea</taxon>
        <taxon>Rhabditida</taxon>
        <taxon>Tylenchina</taxon>
        <taxon>Panagrolaimomorpha</taxon>
        <taxon>Strongyloidoidea</taxon>
        <taxon>Alloionematidae</taxon>
        <taxon>Rhabditophanes</taxon>
    </lineage>
</organism>